<dbReference type="PANTHER" id="PTHR42901">
    <property type="entry name" value="ALCOHOL DEHYDROGENASE"/>
    <property type="match status" value="1"/>
</dbReference>
<gene>
    <name evidence="3" type="ORF">MNBD_GAMMA26-1295</name>
</gene>
<dbReference type="PANTHER" id="PTHR42901:SF1">
    <property type="entry name" value="ALCOHOL DEHYDROGENASE"/>
    <property type="match status" value="1"/>
</dbReference>
<sequence length="236" mass="25694">MKLQNRKILVTGASKGIGRAITTDLIKQGASVIGIARDFSSWQDQPAGLICLEADLSDLNHLPQQMQTIVKDHPDIDGIIFNAGFGRFGSLEEFSPSQIQDQINLNLTSQILLARELLPTLKRQGRGDLIFIGSEAALSGRRKGSIYCATKFAIRGFAQSLREECSAAGIRSTIINPGMVKTGFFDELPFEPGEATENYILPEDIAGAAITILSARPGTCFDEINLSPLKKVVRFK</sequence>
<organism evidence="3">
    <name type="scientific">hydrothermal vent metagenome</name>
    <dbReference type="NCBI Taxonomy" id="652676"/>
    <lineage>
        <taxon>unclassified sequences</taxon>
        <taxon>metagenomes</taxon>
        <taxon>ecological metagenomes</taxon>
    </lineage>
</organism>
<reference evidence="3" key="1">
    <citation type="submission" date="2018-06" db="EMBL/GenBank/DDBJ databases">
        <authorList>
            <person name="Zhirakovskaya E."/>
        </authorList>
    </citation>
    <scope>NUCLEOTIDE SEQUENCE</scope>
</reference>
<dbReference type="Gene3D" id="3.40.50.720">
    <property type="entry name" value="NAD(P)-binding Rossmann-like Domain"/>
    <property type="match status" value="1"/>
</dbReference>
<proteinExistence type="inferred from homology"/>
<evidence type="ECO:0000256" key="2">
    <source>
        <dbReference type="ARBA" id="ARBA00023002"/>
    </source>
</evidence>
<keyword evidence="2" id="KW-0560">Oxidoreductase</keyword>
<evidence type="ECO:0000256" key="1">
    <source>
        <dbReference type="ARBA" id="ARBA00006484"/>
    </source>
</evidence>
<dbReference type="PRINTS" id="PR00081">
    <property type="entry name" value="GDHRDH"/>
</dbReference>
<dbReference type="PROSITE" id="PS00061">
    <property type="entry name" value="ADH_SHORT"/>
    <property type="match status" value="1"/>
</dbReference>
<dbReference type="EMBL" id="UOFX01000063">
    <property type="protein sequence ID" value="VAX10114.1"/>
    <property type="molecule type" value="Genomic_DNA"/>
</dbReference>
<dbReference type="CDD" id="cd05233">
    <property type="entry name" value="SDR_c"/>
    <property type="match status" value="1"/>
</dbReference>
<dbReference type="InterPro" id="IPR020904">
    <property type="entry name" value="Sc_DH/Rdtase_CS"/>
</dbReference>
<dbReference type="GO" id="GO:0016491">
    <property type="term" value="F:oxidoreductase activity"/>
    <property type="evidence" value="ECO:0007669"/>
    <property type="project" value="UniProtKB-KW"/>
</dbReference>
<name>A0A3B1BDU9_9ZZZZ</name>
<protein>
    <submittedName>
        <fullName evidence="3">Oxidoreductase</fullName>
    </submittedName>
</protein>
<dbReference type="InterPro" id="IPR036291">
    <property type="entry name" value="NAD(P)-bd_dom_sf"/>
</dbReference>
<accession>A0A3B1BDU9</accession>
<dbReference type="InterPro" id="IPR002347">
    <property type="entry name" value="SDR_fam"/>
</dbReference>
<dbReference type="Pfam" id="PF00106">
    <property type="entry name" value="adh_short"/>
    <property type="match status" value="1"/>
</dbReference>
<comment type="similarity">
    <text evidence="1">Belongs to the short-chain dehydrogenases/reductases (SDR) family.</text>
</comment>
<evidence type="ECO:0000313" key="3">
    <source>
        <dbReference type="EMBL" id="VAX10114.1"/>
    </source>
</evidence>
<dbReference type="AlphaFoldDB" id="A0A3B1BDU9"/>
<dbReference type="SUPFAM" id="SSF51735">
    <property type="entry name" value="NAD(P)-binding Rossmann-fold domains"/>
    <property type="match status" value="1"/>
</dbReference>